<protein>
    <submittedName>
        <fullName evidence="4">Membrane-associated progesterone receptor component 1</fullName>
    </submittedName>
</protein>
<dbReference type="InterPro" id="IPR001059">
    <property type="entry name" value="Transl_elong_P/YeiP_cen"/>
</dbReference>
<dbReference type="InterPro" id="IPR001199">
    <property type="entry name" value="Cyt_B5-like_heme/steroid-bd"/>
</dbReference>
<dbReference type="OrthoDB" id="10257697at2759"/>
<dbReference type="PANTHER" id="PTHR10281">
    <property type="entry name" value="MEMBRANE-ASSOCIATED PROGESTERONE RECEPTOR COMPONENT-RELATED"/>
    <property type="match status" value="1"/>
</dbReference>
<dbReference type="InterPro" id="IPR036400">
    <property type="entry name" value="Cyt_B5-like_heme/steroid_sf"/>
</dbReference>
<evidence type="ECO:0000259" key="3">
    <source>
        <dbReference type="SMART" id="SM01185"/>
    </source>
</evidence>
<name>A0A1R1PZ86_ZANCU</name>
<dbReference type="SMART" id="SM01185">
    <property type="entry name" value="EFP"/>
    <property type="match status" value="1"/>
</dbReference>
<dbReference type="FunFam" id="3.10.120.10:FF:000003">
    <property type="entry name" value="membrane-associated progesterone receptor component 1"/>
    <property type="match status" value="1"/>
</dbReference>
<keyword evidence="4" id="KW-0675">Receptor</keyword>
<dbReference type="GO" id="GO:0005737">
    <property type="term" value="C:cytoplasm"/>
    <property type="evidence" value="ECO:0007669"/>
    <property type="project" value="InterPro"/>
</dbReference>
<evidence type="ECO:0000259" key="2">
    <source>
        <dbReference type="SMART" id="SM01117"/>
    </source>
</evidence>
<dbReference type="GO" id="GO:0020037">
    <property type="term" value="F:heme binding"/>
    <property type="evidence" value="ECO:0007669"/>
    <property type="project" value="UniProtKB-ARBA"/>
</dbReference>
<sequence length="300" mass="34146">MSYLLTESPFWGYEGYYTNWRNFVPTKDILLTPAQLSKFDGSDPNLPIYLSIDGNIYDVTLGRQWYGKGGSYNVFAGRDSSRAFATNCLSDESHFTYDLRDLTPEELKNLNGWKRFYGNHHTYHKVGKLVGFTLDKDRGTGRGGSVLKISLKDPVTGGKSNLRVHGNDPVEVLLLRQIEYQYLYSFENKVNLMNMSTFEELSLSQDMIEGGKNNLNLLTDGMPITVQSLEPEPGPISFRLPARYKYKIEKINRRTAQDKGTTYNPAFINDGKVEVKVPEFIDEGEEVIIDLATKEYVSRD</sequence>
<dbReference type="GO" id="GO:0003746">
    <property type="term" value="F:translation elongation factor activity"/>
    <property type="evidence" value="ECO:0007669"/>
    <property type="project" value="InterPro"/>
</dbReference>
<evidence type="ECO:0000313" key="4">
    <source>
        <dbReference type="EMBL" id="OMH86272.1"/>
    </source>
</evidence>
<proteinExistence type="inferred from homology"/>
<dbReference type="Pfam" id="PF01132">
    <property type="entry name" value="EFP"/>
    <property type="match status" value="1"/>
</dbReference>
<dbReference type="SMART" id="SM01117">
    <property type="entry name" value="Cyt-b5"/>
    <property type="match status" value="1"/>
</dbReference>
<evidence type="ECO:0000256" key="1">
    <source>
        <dbReference type="ARBA" id="ARBA00038357"/>
    </source>
</evidence>
<dbReference type="InterPro" id="IPR012340">
    <property type="entry name" value="NA-bd_OB-fold"/>
</dbReference>
<dbReference type="Pfam" id="PF00173">
    <property type="entry name" value="Cyt-b5"/>
    <property type="match status" value="1"/>
</dbReference>
<dbReference type="InterPro" id="IPR050577">
    <property type="entry name" value="MAPR/NEUFC/NENF-like"/>
</dbReference>
<feature type="domain" description="Translation elongation factor P/YeiP central" evidence="3">
    <location>
        <begin position="177"/>
        <end position="234"/>
    </location>
</feature>
<dbReference type="EMBL" id="LSSK01000009">
    <property type="protein sequence ID" value="OMH86272.1"/>
    <property type="molecule type" value="Genomic_DNA"/>
</dbReference>
<comment type="similarity">
    <text evidence="1">Belongs to the cytochrome b5 family. MAPR subfamily.</text>
</comment>
<comment type="caution">
    <text evidence="4">The sequence shown here is derived from an EMBL/GenBank/DDBJ whole genome shotgun (WGS) entry which is preliminary data.</text>
</comment>
<reference evidence="5" key="1">
    <citation type="submission" date="2017-01" db="EMBL/GenBank/DDBJ databases">
        <authorList>
            <person name="Wang Y."/>
            <person name="White M."/>
            <person name="Kvist S."/>
            <person name="Moncalvo J.-M."/>
        </authorList>
    </citation>
    <scope>NUCLEOTIDE SEQUENCE [LARGE SCALE GENOMIC DNA]</scope>
    <source>
        <strain evidence="5">COL-18-3</strain>
    </source>
</reference>
<dbReference type="GO" id="GO:0043043">
    <property type="term" value="P:peptide biosynthetic process"/>
    <property type="evidence" value="ECO:0007669"/>
    <property type="project" value="InterPro"/>
</dbReference>
<dbReference type="AlphaFoldDB" id="A0A1R1PZ86"/>
<dbReference type="Gene3D" id="3.10.120.10">
    <property type="entry name" value="Cytochrome b5-like heme/steroid binding domain"/>
    <property type="match status" value="1"/>
</dbReference>
<dbReference type="PANTHER" id="PTHR10281:SF76">
    <property type="entry name" value="CALCUTTA CUP-RELATED"/>
    <property type="match status" value="1"/>
</dbReference>
<dbReference type="GO" id="GO:0016020">
    <property type="term" value="C:membrane"/>
    <property type="evidence" value="ECO:0007669"/>
    <property type="project" value="TreeGrafter"/>
</dbReference>
<dbReference type="Pfam" id="PF09285">
    <property type="entry name" value="Elong-fact-P_C"/>
    <property type="match status" value="1"/>
</dbReference>
<organism evidence="4 5">
    <name type="scientific">Zancudomyces culisetae</name>
    <name type="common">Gut fungus</name>
    <name type="synonym">Smittium culisetae</name>
    <dbReference type="NCBI Taxonomy" id="1213189"/>
    <lineage>
        <taxon>Eukaryota</taxon>
        <taxon>Fungi</taxon>
        <taxon>Fungi incertae sedis</taxon>
        <taxon>Zoopagomycota</taxon>
        <taxon>Kickxellomycotina</taxon>
        <taxon>Harpellomycetes</taxon>
        <taxon>Harpellales</taxon>
        <taxon>Legeriomycetaceae</taxon>
        <taxon>Zancudomyces</taxon>
    </lineage>
</organism>
<feature type="domain" description="Cytochrome b5 heme-binding" evidence="2">
    <location>
        <begin position="31"/>
        <end position="130"/>
    </location>
</feature>
<accession>A0A1R1PZ86</accession>
<dbReference type="Gene3D" id="2.40.50.140">
    <property type="entry name" value="Nucleic acid-binding proteins"/>
    <property type="match status" value="2"/>
</dbReference>
<gene>
    <name evidence="4" type="ORF">AX774_g163</name>
</gene>
<dbReference type="SUPFAM" id="SSF55856">
    <property type="entry name" value="Cytochrome b5-like heme/steroid binding domain"/>
    <property type="match status" value="1"/>
</dbReference>
<dbReference type="InterPro" id="IPR015365">
    <property type="entry name" value="Elong-fact-P_C"/>
</dbReference>
<dbReference type="SUPFAM" id="SSF50249">
    <property type="entry name" value="Nucleic acid-binding proteins"/>
    <property type="match status" value="1"/>
</dbReference>
<keyword evidence="5" id="KW-1185">Reference proteome</keyword>
<dbReference type="Proteomes" id="UP000188320">
    <property type="component" value="Unassembled WGS sequence"/>
</dbReference>
<dbReference type="GO" id="GO:0012505">
    <property type="term" value="C:endomembrane system"/>
    <property type="evidence" value="ECO:0007669"/>
    <property type="project" value="TreeGrafter"/>
</dbReference>
<evidence type="ECO:0000313" key="5">
    <source>
        <dbReference type="Proteomes" id="UP000188320"/>
    </source>
</evidence>